<sequence>MSNARKGITRRQAAGCALGLLATARAGAVTAAPALSAPPPQLNQVGYRPGSPKRFVLAVAPGETARAFTVETLLGKPVFTGELGETVHDLTVTAGEHARTGDFSALTTPGRYRVKVGDRVSAPFGVAEGLYGPLVRDAARAFFLIRASVAIDDPVTGLGHAAGHRDEAALMVDGQARDLSGGWYNAGDYGKWTHMAAISVSQMMWLHELRPRQSKALELGMPALYPGLPDLLQQARWGLEWLLRMQNPDGSVLHKVDSGPNVYAWGQPPEGDPHPRVVQLGGSLDAGVFVGATMQAARVFDGLDHAFAVRCRAAAQRAWSWLEAHPKVMRDDVNYTDPDPRQEILWATCEMAAATGDAALGVRASAQLRATGVFPFFWPSPQVLGAMSLARGSGEPAARARATIVETAKAAALHVREDPYGFSVLPQAYSWGSVEVALNTAVICLFAAELGEASGRDTAQRLLDYVLGCNALGHSFVTGHGERATRRPYHWTCRVWGLVIPGWASGGPNGGAPGADPRLKALIDAGTPPAKCFVDACENDGSWASNEGQTSENAALLLAAGLLGW</sequence>
<comment type="similarity">
    <text evidence="1">Belongs to the glycosyl hydrolase 9 (cellulase E) family.</text>
</comment>
<evidence type="ECO:0000313" key="12">
    <source>
        <dbReference type="Proteomes" id="UP000281192"/>
    </source>
</evidence>
<dbReference type="KEGG" id="cfh:C1707_08840"/>
<evidence type="ECO:0000256" key="5">
    <source>
        <dbReference type="ARBA" id="ARBA00023326"/>
    </source>
</evidence>
<keyword evidence="5" id="KW-0624">Polysaccharide degradation</keyword>
<keyword evidence="4" id="KW-0326">Glycosidase</keyword>
<dbReference type="Proteomes" id="UP000281192">
    <property type="component" value="Chromosome"/>
</dbReference>
<dbReference type="Proteomes" id="UP000234483">
    <property type="component" value="Unassembled WGS sequence"/>
</dbReference>
<accession>A0A2N5CRM1</accession>
<evidence type="ECO:0000313" key="11">
    <source>
        <dbReference type="Proteomes" id="UP000234483"/>
    </source>
</evidence>
<dbReference type="EMBL" id="CP026100">
    <property type="protein sequence ID" value="AYV46355.1"/>
    <property type="molecule type" value="Genomic_DNA"/>
</dbReference>
<name>A0A2N5CRM1_9CAUL</name>
<organism evidence="10 11">
    <name type="scientific">Caulobacter flavus</name>
    <dbReference type="NCBI Taxonomy" id="1679497"/>
    <lineage>
        <taxon>Bacteria</taxon>
        <taxon>Pseudomonadati</taxon>
        <taxon>Pseudomonadota</taxon>
        <taxon>Alphaproteobacteria</taxon>
        <taxon>Caulobacterales</taxon>
        <taxon>Caulobacteraceae</taxon>
        <taxon>Caulobacter</taxon>
    </lineage>
</organism>
<evidence type="ECO:0000256" key="2">
    <source>
        <dbReference type="ARBA" id="ARBA00022801"/>
    </source>
</evidence>
<protein>
    <submittedName>
        <fullName evidence="10">Uncharacterized protein</fullName>
    </submittedName>
</protein>
<proteinExistence type="inferred from homology"/>
<dbReference type="InterPro" id="IPR001701">
    <property type="entry name" value="Glyco_hydro_9"/>
</dbReference>
<dbReference type="Gene3D" id="1.50.10.10">
    <property type="match status" value="1"/>
</dbReference>
<reference evidence="10 11" key="1">
    <citation type="submission" date="2017-12" db="EMBL/GenBank/DDBJ databases">
        <title>The genome sequence of Caulobacter flavus CGMCC1 15093.</title>
        <authorList>
            <person name="Gao J."/>
            <person name="Mao X."/>
            <person name="Sun J."/>
        </authorList>
    </citation>
    <scope>NUCLEOTIDE SEQUENCE [LARGE SCALE GENOMIC DNA]</scope>
    <source>
        <strain evidence="10 11">CGMCC1 15093</strain>
    </source>
</reference>
<dbReference type="CDD" id="cd02850">
    <property type="entry name" value="E_set_Cellulase_N"/>
    <property type="match status" value="1"/>
</dbReference>
<dbReference type="InterPro" id="IPR013783">
    <property type="entry name" value="Ig-like_fold"/>
</dbReference>
<feature type="signal peptide" evidence="6">
    <location>
        <begin position="1"/>
        <end position="31"/>
    </location>
</feature>
<keyword evidence="2" id="KW-0378">Hydrolase</keyword>
<keyword evidence="6" id="KW-0732">Signal</keyword>
<keyword evidence="3" id="KW-0119">Carbohydrate metabolism</keyword>
<evidence type="ECO:0000256" key="1">
    <source>
        <dbReference type="ARBA" id="ARBA00007072"/>
    </source>
</evidence>
<dbReference type="OrthoDB" id="9808897at2"/>
<keyword evidence="12" id="KW-1185">Reference proteome</keyword>
<dbReference type="InterPro" id="IPR004197">
    <property type="entry name" value="Cellulase_Ig-like"/>
</dbReference>
<dbReference type="SUPFAM" id="SSF48208">
    <property type="entry name" value="Six-hairpin glycosidases"/>
    <property type="match status" value="1"/>
</dbReference>
<gene>
    <name evidence="9" type="ORF">C1707_08840</name>
    <name evidence="10" type="ORF">CFHF_15760</name>
</gene>
<dbReference type="InterPro" id="IPR014756">
    <property type="entry name" value="Ig_E-set"/>
</dbReference>
<dbReference type="SUPFAM" id="SSF81296">
    <property type="entry name" value="E set domains"/>
    <property type="match status" value="1"/>
</dbReference>
<evidence type="ECO:0000313" key="10">
    <source>
        <dbReference type="EMBL" id="PLR12024.1"/>
    </source>
</evidence>
<dbReference type="Gene3D" id="2.60.40.10">
    <property type="entry name" value="Immunoglobulins"/>
    <property type="match status" value="1"/>
</dbReference>
<dbReference type="Pfam" id="PF02927">
    <property type="entry name" value="CelD_N"/>
    <property type="match status" value="1"/>
</dbReference>
<feature type="domain" description="Cellulase Ig-like" evidence="8">
    <location>
        <begin position="41"/>
        <end position="119"/>
    </location>
</feature>
<reference evidence="9 12" key="2">
    <citation type="submission" date="2018-01" db="EMBL/GenBank/DDBJ databases">
        <title>Complete genome sequence of Caulobacter flavus RHGG3.</title>
        <authorList>
            <person name="Yang E."/>
        </authorList>
    </citation>
    <scope>NUCLEOTIDE SEQUENCE [LARGE SCALE GENOMIC DNA]</scope>
    <source>
        <strain evidence="9 12">RHGG3</strain>
    </source>
</reference>
<evidence type="ECO:0000256" key="6">
    <source>
        <dbReference type="SAM" id="SignalP"/>
    </source>
</evidence>
<dbReference type="Pfam" id="PF00759">
    <property type="entry name" value="Glyco_hydro_9"/>
    <property type="match status" value="1"/>
</dbReference>
<dbReference type="AlphaFoldDB" id="A0A2N5CRM1"/>
<evidence type="ECO:0000259" key="8">
    <source>
        <dbReference type="Pfam" id="PF02927"/>
    </source>
</evidence>
<evidence type="ECO:0000256" key="4">
    <source>
        <dbReference type="ARBA" id="ARBA00023295"/>
    </source>
</evidence>
<dbReference type="RefSeq" id="WP_101713950.1">
    <property type="nucleotide sequence ID" value="NZ_CP026100.1"/>
</dbReference>
<dbReference type="GO" id="GO:0008810">
    <property type="term" value="F:cellulase activity"/>
    <property type="evidence" value="ECO:0007669"/>
    <property type="project" value="InterPro"/>
</dbReference>
<evidence type="ECO:0000313" key="9">
    <source>
        <dbReference type="EMBL" id="AYV46355.1"/>
    </source>
</evidence>
<feature type="domain" description="Glycoside hydrolase family 9" evidence="7">
    <location>
        <begin position="131"/>
        <end position="559"/>
    </location>
</feature>
<feature type="chain" id="PRO_5044577821" evidence="6">
    <location>
        <begin position="32"/>
        <end position="565"/>
    </location>
</feature>
<dbReference type="InterPro" id="IPR012341">
    <property type="entry name" value="6hp_glycosidase-like_sf"/>
</dbReference>
<dbReference type="PANTHER" id="PTHR22298">
    <property type="entry name" value="ENDO-1,4-BETA-GLUCANASE"/>
    <property type="match status" value="1"/>
</dbReference>
<dbReference type="GO" id="GO:0000272">
    <property type="term" value="P:polysaccharide catabolic process"/>
    <property type="evidence" value="ECO:0007669"/>
    <property type="project" value="UniProtKB-KW"/>
</dbReference>
<evidence type="ECO:0000256" key="3">
    <source>
        <dbReference type="ARBA" id="ARBA00023277"/>
    </source>
</evidence>
<evidence type="ECO:0000259" key="7">
    <source>
        <dbReference type="Pfam" id="PF00759"/>
    </source>
</evidence>
<dbReference type="EMBL" id="PJRQ01000032">
    <property type="protein sequence ID" value="PLR12024.1"/>
    <property type="molecule type" value="Genomic_DNA"/>
</dbReference>
<dbReference type="InterPro" id="IPR008928">
    <property type="entry name" value="6-hairpin_glycosidase_sf"/>
</dbReference>